<dbReference type="GO" id="GO:0006516">
    <property type="term" value="P:glycoprotein catabolic process"/>
    <property type="evidence" value="ECO:0007669"/>
    <property type="project" value="TreeGrafter"/>
</dbReference>
<dbReference type="GO" id="GO:0000224">
    <property type="term" value="F:peptide-N4-(N-acetyl-beta-glucosaminyl)asparagine amidase activity"/>
    <property type="evidence" value="ECO:0007669"/>
    <property type="project" value="TreeGrafter"/>
</dbReference>
<dbReference type="OrthoDB" id="449263at2759"/>
<dbReference type="PANTHER" id="PTHR12143">
    <property type="entry name" value="PEPTIDE N-GLYCANASE PNGASE -RELATED"/>
    <property type="match status" value="1"/>
</dbReference>
<proteinExistence type="predicted"/>
<dbReference type="GO" id="GO:0005829">
    <property type="term" value="C:cytosol"/>
    <property type="evidence" value="ECO:0007669"/>
    <property type="project" value="TreeGrafter"/>
</dbReference>
<dbReference type="AlphaFoldDB" id="A0A9P8CJ82"/>
<dbReference type="InterPro" id="IPR050883">
    <property type="entry name" value="PNGase"/>
</dbReference>
<dbReference type="GO" id="GO:0005634">
    <property type="term" value="C:nucleus"/>
    <property type="evidence" value="ECO:0007669"/>
    <property type="project" value="TreeGrafter"/>
</dbReference>
<accession>A0A9P8CJ82</accession>
<feature type="domain" description="Glycosyl hydrolase family 92" evidence="1">
    <location>
        <begin position="2"/>
        <end position="205"/>
    </location>
</feature>
<keyword evidence="2" id="KW-0378">Hydrolase</keyword>
<evidence type="ECO:0000259" key="1">
    <source>
        <dbReference type="Pfam" id="PF07971"/>
    </source>
</evidence>
<dbReference type="EMBL" id="MU253739">
    <property type="protein sequence ID" value="KAG9249073.1"/>
    <property type="molecule type" value="Genomic_DNA"/>
</dbReference>
<dbReference type="Proteomes" id="UP000887226">
    <property type="component" value="Unassembled WGS sequence"/>
</dbReference>
<dbReference type="PANTHER" id="PTHR12143:SF42">
    <property type="entry name" value="PUTATIVE SUBFAMILY (AFU_ORTHOLOGUE AFUA_6G13760)-RELATED"/>
    <property type="match status" value="1"/>
</dbReference>
<comment type="caution">
    <text evidence="2">The sequence shown here is derived from an EMBL/GenBank/DDBJ whole genome shotgun (WGS) entry which is preliminary data.</text>
</comment>
<gene>
    <name evidence="2" type="ORF">BJ878DRAFT_537679</name>
</gene>
<dbReference type="InterPro" id="IPR012939">
    <property type="entry name" value="Glyco_hydro_92"/>
</dbReference>
<evidence type="ECO:0000313" key="3">
    <source>
        <dbReference type="Proteomes" id="UP000887226"/>
    </source>
</evidence>
<protein>
    <submittedName>
        <fullName evidence="2">Family 92 glycosyl hydrolase</fullName>
    </submittedName>
</protein>
<sequence>MPLCKGFTQGGSNADIVLADAFVKGLIEGTDWATGFKAVVKNAEVQPLDWNVAGRGVLTSWKSLGYIPTDDFHPYGGVISLGHTEDAAKYLQRSDNWKNMYKASQVSLVSNTTGHPNTNIDSGFAGFLQVRFLNNTFGFQDPSFCSPLYNFTSCYLNAKSHETYEGSSWMYTFFVLQDMSTLVTTLGAPDTFVKRLSYLHTSCLLSTSQASSTQHATVYQETMTLAQ</sequence>
<keyword evidence="3" id="KW-1185">Reference proteome</keyword>
<reference evidence="2" key="1">
    <citation type="journal article" date="2021" name="IMA Fungus">
        <title>Genomic characterization of three marine fungi, including Emericellopsis atlantica sp. nov. with signatures of a generalist lifestyle and marine biomass degradation.</title>
        <authorList>
            <person name="Hagestad O.C."/>
            <person name="Hou L."/>
            <person name="Andersen J.H."/>
            <person name="Hansen E.H."/>
            <person name="Altermark B."/>
            <person name="Li C."/>
            <person name="Kuhnert E."/>
            <person name="Cox R.J."/>
            <person name="Crous P.W."/>
            <person name="Spatafora J.W."/>
            <person name="Lail K."/>
            <person name="Amirebrahimi M."/>
            <person name="Lipzen A."/>
            <person name="Pangilinan J."/>
            <person name="Andreopoulos W."/>
            <person name="Hayes R.D."/>
            <person name="Ng V."/>
            <person name="Grigoriev I.V."/>
            <person name="Jackson S.A."/>
            <person name="Sutton T.D.S."/>
            <person name="Dobson A.D.W."/>
            <person name="Rama T."/>
        </authorList>
    </citation>
    <scope>NUCLEOTIDE SEQUENCE</scope>
    <source>
        <strain evidence="2">TRa3180A</strain>
    </source>
</reference>
<dbReference type="Pfam" id="PF07971">
    <property type="entry name" value="Glyco_hydro_92"/>
    <property type="match status" value="1"/>
</dbReference>
<name>A0A9P8CJ82_9HELO</name>
<organism evidence="2 3">
    <name type="scientific">Calycina marina</name>
    <dbReference type="NCBI Taxonomy" id="1763456"/>
    <lineage>
        <taxon>Eukaryota</taxon>
        <taxon>Fungi</taxon>
        <taxon>Dikarya</taxon>
        <taxon>Ascomycota</taxon>
        <taxon>Pezizomycotina</taxon>
        <taxon>Leotiomycetes</taxon>
        <taxon>Helotiales</taxon>
        <taxon>Pezizellaceae</taxon>
        <taxon>Calycina</taxon>
    </lineage>
</organism>
<evidence type="ECO:0000313" key="2">
    <source>
        <dbReference type="EMBL" id="KAG9249073.1"/>
    </source>
</evidence>
<dbReference type="Gene3D" id="1.20.1050.60">
    <property type="entry name" value="alpha-1,2-mannosidase"/>
    <property type="match status" value="1"/>
</dbReference>
<dbReference type="Gene3D" id="1.20.1610.10">
    <property type="entry name" value="alpha-1,2-mannosidases domains"/>
    <property type="match status" value="1"/>
</dbReference>